<dbReference type="GO" id="GO:0004222">
    <property type="term" value="F:metalloendopeptidase activity"/>
    <property type="evidence" value="ECO:0007669"/>
    <property type="project" value="InterPro"/>
</dbReference>
<accession>A0A9J6DNU7</accession>
<name>A0A9J6DNU7_RHIMP</name>
<dbReference type="PANTHER" id="PTHR11733">
    <property type="entry name" value="ZINC METALLOPROTEASE FAMILY M13 NEPRILYSIN-RELATED"/>
    <property type="match status" value="1"/>
</dbReference>
<proteinExistence type="predicted"/>
<dbReference type="VEuPathDB" id="VectorBase:LOC119172735"/>
<comment type="caution">
    <text evidence="2">The sequence shown here is derived from an EMBL/GenBank/DDBJ whole genome shotgun (WGS) entry which is preliminary data.</text>
</comment>
<gene>
    <name evidence="2" type="ORF">HPB51_018034</name>
</gene>
<evidence type="ECO:0000259" key="1">
    <source>
        <dbReference type="Pfam" id="PF01431"/>
    </source>
</evidence>
<protein>
    <recommendedName>
        <fullName evidence="1">Peptidase M13 C-terminal domain-containing protein</fullName>
    </recommendedName>
</protein>
<reference evidence="2" key="1">
    <citation type="journal article" date="2020" name="Cell">
        <title>Large-Scale Comparative Analyses of Tick Genomes Elucidate Their Genetic Diversity and Vector Capacities.</title>
        <authorList>
            <consortium name="Tick Genome and Microbiome Consortium (TIGMIC)"/>
            <person name="Jia N."/>
            <person name="Wang J."/>
            <person name="Shi W."/>
            <person name="Du L."/>
            <person name="Sun Y."/>
            <person name="Zhan W."/>
            <person name="Jiang J.F."/>
            <person name="Wang Q."/>
            <person name="Zhang B."/>
            <person name="Ji P."/>
            <person name="Bell-Sakyi L."/>
            <person name="Cui X.M."/>
            <person name="Yuan T.T."/>
            <person name="Jiang B.G."/>
            <person name="Yang W.F."/>
            <person name="Lam T.T."/>
            <person name="Chang Q.C."/>
            <person name="Ding S.J."/>
            <person name="Wang X.J."/>
            <person name="Zhu J.G."/>
            <person name="Ruan X.D."/>
            <person name="Zhao L."/>
            <person name="Wei J.T."/>
            <person name="Ye R.Z."/>
            <person name="Que T.C."/>
            <person name="Du C.H."/>
            <person name="Zhou Y.H."/>
            <person name="Cheng J.X."/>
            <person name="Dai P.F."/>
            <person name="Guo W.B."/>
            <person name="Han X.H."/>
            <person name="Huang E.J."/>
            <person name="Li L.F."/>
            <person name="Wei W."/>
            <person name="Gao Y.C."/>
            <person name="Liu J.Z."/>
            <person name="Shao H.Z."/>
            <person name="Wang X."/>
            <person name="Wang C.C."/>
            <person name="Yang T.C."/>
            <person name="Huo Q.B."/>
            <person name="Li W."/>
            <person name="Chen H.Y."/>
            <person name="Chen S.E."/>
            <person name="Zhou L.G."/>
            <person name="Ni X.B."/>
            <person name="Tian J.H."/>
            <person name="Sheng Y."/>
            <person name="Liu T."/>
            <person name="Pan Y.S."/>
            <person name="Xia L.Y."/>
            <person name="Li J."/>
            <person name="Zhao F."/>
            <person name="Cao W.C."/>
        </authorList>
    </citation>
    <scope>NUCLEOTIDE SEQUENCE</scope>
    <source>
        <strain evidence="2">Rmic-2018</strain>
    </source>
</reference>
<dbReference type="InterPro" id="IPR018497">
    <property type="entry name" value="Peptidase_M13_C"/>
</dbReference>
<dbReference type="SUPFAM" id="SSF55486">
    <property type="entry name" value="Metalloproteases ('zincins'), catalytic domain"/>
    <property type="match status" value="1"/>
</dbReference>
<dbReference type="PROSITE" id="PS51885">
    <property type="entry name" value="NEPRILYSIN"/>
    <property type="match status" value="1"/>
</dbReference>
<dbReference type="EMBL" id="JABSTU010000008">
    <property type="protein sequence ID" value="KAH8023815.1"/>
    <property type="molecule type" value="Genomic_DNA"/>
</dbReference>
<dbReference type="PANTHER" id="PTHR11733:SF241">
    <property type="entry name" value="GH26575P-RELATED"/>
    <property type="match status" value="1"/>
</dbReference>
<feature type="domain" description="Peptidase M13 C-terminal" evidence="1">
    <location>
        <begin position="5"/>
        <end position="163"/>
    </location>
</feature>
<dbReference type="AlphaFoldDB" id="A0A9J6DNU7"/>
<evidence type="ECO:0000313" key="3">
    <source>
        <dbReference type="Proteomes" id="UP000821866"/>
    </source>
</evidence>
<sequence length="165" mass="18569">MPVQIIAHEMTHGYDAQGVNVDAGGLVHHWLTQWSRVRHTRLMQCIQRYHAKVSKTDNLNHHSSENLADFVGALVPHVAFSSLPERLRRVTVPGDSTLNLTSEQLYFVSRCIIGCTRTGWQDYDEGSHAAERARRNVPAMNMHSFGEAFNCPPGSRMNPVDKCAF</sequence>
<evidence type="ECO:0000313" key="2">
    <source>
        <dbReference type="EMBL" id="KAH8023815.1"/>
    </source>
</evidence>
<reference evidence="2" key="2">
    <citation type="submission" date="2021-09" db="EMBL/GenBank/DDBJ databases">
        <authorList>
            <person name="Jia N."/>
            <person name="Wang J."/>
            <person name="Shi W."/>
            <person name="Du L."/>
            <person name="Sun Y."/>
            <person name="Zhan W."/>
            <person name="Jiang J."/>
            <person name="Wang Q."/>
            <person name="Zhang B."/>
            <person name="Ji P."/>
            <person name="Sakyi L.B."/>
            <person name="Cui X."/>
            <person name="Yuan T."/>
            <person name="Jiang B."/>
            <person name="Yang W."/>
            <person name="Lam T.T.-Y."/>
            <person name="Chang Q."/>
            <person name="Ding S."/>
            <person name="Wang X."/>
            <person name="Zhu J."/>
            <person name="Ruan X."/>
            <person name="Zhao L."/>
            <person name="Wei J."/>
            <person name="Que T."/>
            <person name="Du C."/>
            <person name="Cheng J."/>
            <person name="Dai P."/>
            <person name="Han X."/>
            <person name="Huang E."/>
            <person name="Gao Y."/>
            <person name="Liu J."/>
            <person name="Shao H."/>
            <person name="Ye R."/>
            <person name="Li L."/>
            <person name="Wei W."/>
            <person name="Wang X."/>
            <person name="Wang C."/>
            <person name="Huo Q."/>
            <person name="Li W."/>
            <person name="Guo W."/>
            <person name="Chen H."/>
            <person name="Chen S."/>
            <person name="Zhou L."/>
            <person name="Zhou L."/>
            <person name="Ni X."/>
            <person name="Tian J."/>
            <person name="Zhou Y."/>
            <person name="Sheng Y."/>
            <person name="Liu T."/>
            <person name="Pan Y."/>
            <person name="Xia L."/>
            <person name="Li J."/>
            <person name="Zhao F."/>
            <person name="Cao W."/>
        </authorList>
    </citation>
    <scope>NUCLEOTIDE SEQUENCE</scope>
    <source>
        <strain evidence="2">Rmic-2018</strain>
        <tissue evidence="2">Larvae</tissue>
    </source>
</reference>
<dbReference type="GO" id="GO:0016485">
    <property type="term" value="P:protein processing"/>
    <property type="evidence" value="ECO:0007669"/>
    <property type="project" value="TreeGrafter"/>
</dbReference>
<organism evidence="2 3">
    <name type="scientific">Rhipicephalus microplus</name>
    <name type="common">Cattle tick</name>
    <name type="synonym">Boophilus microplus</name>
    <dbReference type="NCBI Taxonomy" id="6941"/>
    <lineage>
        <taxon>Eukaryota</taxon>
        <taxon>Metazoa</taxon>
        <taxon>Ecdysozoa</taxon>
        <taxon>Arthropoda</taxon>
        <taxon>Chelicerata</taxon>
        <taxon>Arachnida</taxon>
        <taxon>Acari</taxon>
        <taxon>Parasitiformes</taxon>
        <taxon>Ixodida</taxon>
        <taxon>Ixodoidea</taxon>
        <taxon>Ixodidae</taxon>
        <taxon>Rhipicephalinae</taxon>
        <taxon>Rhipicephalus</taxon>
        <taxon>Boophilus</taxon>
    </lineage>
</organism>
<dbReference type="InterPro" id="IPR024079">
    <property type="entry name" value="MetalloPept_cat_dom_sf"/>
</dbReference>
<keyword evidence="3" id="KW-1185">Reference proteome</keyword>
<dbReference type="GO" id="GO:0005886">
    <property type="term" value="C:plasma membrane"/>
    <property type="evidence" value="ECO:0007669"/>
    <property type="project" value="TreeGrafter"/>
</dbReference>
<dbReference type="Gene3D" id="3.40.390.10">
    <property type="entry name" value="Collagenase (Catalytic Domain)"/>
    <property type="match status" value="1"/>
</dbReference>
<dbReference type="InterPro" id="IPR000718">
    <property type="entry name" value="Peptidase_M13"/>
</dbReference>
<dbReference type="Pfam" id="PF01431">
    <property type="entry name" value="Peptidase_M13"/>
    <property type="match status" value="1"/>
</dbReference>
<dbReference type="Proteomes" id="UP000821866">
    <property type="component" value="Chromosome 6"/>
</dbReference>